<evidence type="ECO:0000256" key="1">
    <source>
        <dbReference type="SAM" id="MobiDB-lite"/>
    </source>
</evidence>
<keyword evidence="3" id="KW-1185">Reference proteome</keyword>
<feature type="compositionally biased region" description="Low complexity" evidence="1">
    <location>
        <begin position="144"/>
        <end position="161"/>
    </location>
</feature>
<organism evidence="2 3">
    <name type="scientific">Candidatus Protofrankia californiensis</name>
    <dbReference type="NCBI Taxonomy" id="1839754"/>
    <lineage>
        <taxon>Bacteria</taxon>
        <taxon>Bacillati</taxon>
        <taxon>Actinomycetota</taxon>
        <taxon>Actinomycetes</taxon>
        <taxon>Frankiales</taxon>
        <taxon>Frankiaceae</taxon>
        <taxon>Protofrankia</taxon>
    </lineage>
</organism>
<accession>A0A1C3P2M1</accession>
<dbReference type="InterPro" id="IPR038475">
    <property type="entry name" value="RecG_C_sf"/>
</dbReference>
<dbReference type="Gene3D" id="3.30.565.60">
    <property type="match status" value="1"/>
</dbReference>
<dbReference type="Proteomes" id="UP000199013">
    <property type="component" value="Unassembled WGS sequence"/>
</dbReference>
<feature type="region of interest" description="Disordered" evidence="1">
    <location>
        <begin position="116"/>
        <end position="169"/>
    </location>
</feature>
<name>A0A1C3P2M1_9ACTN</name>
<dbReference type="AlphaFoldDB" id="A0A1C3P2M1"/>
<reference evidence="3" key="1">
    <citation type="submission" date="2016-02" db="EMBL/GenBank/DDBJ databases">
        <authorList>
            <person name="Wibberg D."/>
        </authorList>
    </citation>
    <scope>NUCLEOTIDE SEQUENCE [LARGE SCALE GENOMIC DNA]</scope>
</reference>
<dbReference type="EMBL" id="FLUV01001681">
    <property type="protein sequence ID" value="SBW24035.1"/>
    <property type="molecule type" value="Genomic_DNA"/>
</dbReference>
<dbReference type="PANTHER" id="PTHR30595">
    <property type="entry name" value="GLPR-RELATED TRANSCRIPTIONAL REPRESSOR"/>
    <property type="match status" value="1"/>
</dbReference>
<sequence>MITGSIPRMLDAALLWARRTFDTTIVSEPDGTVHDRPAYPLVAFRELVVNALIHRDLDHWSTGLAIEVRLRRDRLVVSNPGGLYGITVDRLGRDAVTSAHNARLVAICQHVRSPQTGARVIAKPSPAASRSLPKRSLTTAYPRPTTSTAASGSPSSCTSQQPPHPPDPA</sequence>
<proteinExistence type="predicted"/>
<dbReference type="Pfam" id="PF13749">
    <property type="entry name" value="HATPase_c_4"/>
    <property type="match status" value="1"/>
</dbReference>
<gene>
    <name evidence="2" type="ORF">FDG2_3990</name>
</gene>
<dbReference type="PANTHER" id="PTHR30595:SF6">
    <property type="entry name" value="SCHLAFEN ALBA-2 DOMAIN-CONTAINING PROTEIN"/>
    <property type="match status" value="1"/>
</dbReference>
<evidence type="ECO:0000313" key="2">
    <source>
        <dbReference type="EMBL" id="SBW24035.1"/>
    </source>
</evidence>
<protein>
    <submittedName>
        <fullName evidence="2">Transcriptional regulator, TrmB</fullName>
    </submittedName>
</protein>
<evidence type="ECO:0000313" key="3">
    <source>
        <dbReference type="Proteomes" id="UP000199013"/>
    </source>
</evidence>